<accession>A0A0N1PB01</accession>
<feature type="compositionally biased region" description="Low complexity" evidence="1">
    <location>
        <begin position="828"/>
        <end position="841"/>
    </location>
</feature>
<keyword evidence="3" id="KW-1185">Reference proteome</keyword>
<dbReference type="Proteomes" id="UP000038009">
    <property type="component" value="Unassembled WGS sequence"/>
</dbReference>
<evidence type="ECO:0008006" key="4">
    <source>
        <dbReference type="Google" id="ProtNLM"/>
    </source>
</evidence>
<dbReference type="EMBL" id="LJSK01000234">
    <property type="protein sequence ID" value="KPI84751.1"/>
    <property type="molecule type" value="Genomic_DNA"/>
</dbReference>
<dbReference type="OrthoDB" id="273120at2759"/>
<dbReference type="VEuPathDB" id="TriTrypDB:Lsey_0234_0070"/>
<feature type="compositionally biased region" description="Basic residues" evidence="1">
    <location>
        <begin position="929"/>
        <end position="938"/>
    </location>
</feature>
<gene>
    <name evidence="2" type="ORF">ABL78_6196</name>
</gene>
<feature type="compositionally biased region" description="Polar residues" evidence="1">
    <location>
        <begin position="793"/>
        <end position="806"/>
    </location>
</feature>
<name>A0A0N1PB01_LEPSE</name>
<feature type="region of interest" description="Disordered" evidence="1">
    <location>
        <begin position="793"/>
        <end position="938"/>
    </location>
</feature>
<feature type="compositionally biased region" description="Polar residues" evidence="1">
    <location>
        <begin position="716"/>
        <end position="730"/>
    </location>
</feature>
<reference evidence="2 3" key="1">
    <citation type="journal article" date="2015" name="PLoS Pathog.">
        <title>Leptomonas seymouri: Adaptations to the Dixenous Life Cycle Analyzed by Genome Sequencing, Transcriptome Profiling and Co-infection with Leishmania donovani.</title>
        <authorList>
            <person name="Kraeva N."/>
            <person name="Butenko A."/>
            <person name="Hlavacova J."/>
            <person name="Kostygov A."/>
            <person name="Myskova J."/>
            <person name="Grybchuk D."/>
            <person name="Lestinova T."/>
            <person name="Votypka J."/>
            <person name="Volf P."/>
            <person name="Opperdoes F."/>
            <person name="Flegontov P."/>
            <person name="Lukes J."/>
            <person name="Yurchenko V."/>
        </authorList>
    </citation>
    <scope>NUCLEOTIDE SEQUENCE [LARGE SCALE GENOMIC DNA]</scope>
    <source>
        <strain evidence="2 3">ATCC 30220</strain>
    </source>
</reference>
<feature type="region of interest" description="Disordered" evidence="1">
    <location>
        <begin position="370"/>
        <end position="398"/>
    </location>
</feature>
<evidence type="ECO:0000313" key="2">
    <source>
        <dbReference type="EMBL" id="KPI84751.1"/>
    </source>
</evidence>
<evidence type="ECO:0000313" key="3">
    <source>
        <dbReference type="Proteomes" id="UP000038009"/>
    </source>
</evidence>
<proteinExistence type="predicted"/>
<evidence type="ECO:0000256" key="1">
    <source>
        <dbReference type="SAM" id="MobiDB-lite"/>
    </source>
</evidence>
<organism evidence="2 3">
    <name type="scientific">Leptomonas seymouri</name>
    <dbReference type="NCBI Taxonomy" id="5684"/>
    <lineage>
        <taxon>Eukaryota</taxon>
        <taxon>Discoba</taxon>
        <taxon>Euglenozoa</taxon>
        <taxon>Kinetoplastea</taxon>
        <taxon>Metakinetoplastina</taxon>
        <taxon>Trypanosomatida</taxon>
        <taxon>Trypanosomatidae</taxon>
        <taxon>Leishmaniinae</taxon>
        <taxon>Leptomonas</taxon>
    </lineage>
</organism>
<dbReference type="OMA" id="QWWGRRL"/>
<protein>
    <recommendedName>
        <fullName evidence="4">BRO1 domain-containing protein</fullName>
    </recommendedName>
</protein>
<comment type="caution">
    <text evidence="2">The sequence shown here is derived from an EMBL/GenBank/DDBJ whole genome shotgun (WGS) entry which is preliminary data.</text>
</comment>
<sequence length="938" mass="100215">MYSFLPSSATHAESLDWARLVCGALAVVKVAPTEEVSNALVMMNSYAMAPSTVFGSLNRGVRDVKEYVALLAALDDAVSQWPLRLRQLLPISSVALVSAGTGVNGSLVTVPVRTPRGEALVFLLNVAVVHLEKGLDYVARVRADNATATSISTTQGGSVAAPNQNAKTAAQHFRQAVEVLHWSEALHAAPASPSAIALQQLRTQLPLDVTQQMAAMCAAVAKYMYALSSASTKNNPDVLAKLAFAAAQLPLPTSVLPTSSLQLLPSLLLAAYHYHQATWYYAHASSQGPEMAEALGHARYADALLRTCDAQWSMEEVHQEAEHESRQWWGRRLASLFSGAASRMRQRSSGAAMGSAATNLHTQQLQLSAARELDSTGDDNGTASPLKPATRYPHLHGLSTGKTATLAKADAESDTKTAAATPADVVQVYPYARLLLHDVCAALQQYEKENRVVYFAKVATADDVRRDVPDATGTSQRAGDARESERSFFESRADLFATLPSPAALQAALAKQEEVGQAQQALSRALQRVERDGRQLSAYVTPTAALEQALDALESILPNAGDWASPKGAVAVALEAVDAAFQAFKKVAAEWQEAHNVYVGENCPPHPSIEEAEREVVVWTQRATAALAQWTSLHLPPNVNSRAAFTEALVPRSADMRAYVEQVEGLSRDVRDVLAAEPGTVTQAQVQSAVDALDRVKRRGAELMAVAAVESKMRSRPSTSAAADRGNSSPMEELTASPQYERAEAVVLALVDVLQEAPIVVTHIERSTSKLMEMQEKVRVVPLTRLRDVRFSSNSDKYGSTSTASRSGMRGGTATPADNAKSTKRRLTGLTATASTTAAGSNPADSSRKRSRDDDDQSDFASVSSSQLGDAEEATQAAVSSKLLSRMKANKAKRSAGKSTATTGSVKEAMPRSTPRGRASPAATDKKAAKTKKSRTMR</sequence>
<feature type="region of interest" description="Disordered" evidence="1">
    <location>
        <begin position="710"/>
        <end position="737"/>
    </location>
</feature>
<dbReference type="AlphaFoldDB" id="A0A0N1PB01"/>